<dbReference type="Gene3D" id="3.30.9.10">
    <property type="entry name" value="D-Amino Acid Oxidase, subunit A, domain 2"/>
    <property type="match status" value="1"/>
</dbReference>
<keyword evidence="2" id="KW-0503">Monooxygenase</keyword>
<gene>
    <name evidence="2" type="ORF">H8L47_25420</name>
</gene>
<dbReference type="PRINTS" id="PR00420">
    <property type="entry name" value="RNGMNOXGNASE"/>
</dbReference>
<keyword evidence="3" id="KW-1185">Reference proteome</keyword>
<dbReference type="PANTHER" id="PTHR46865">
    <property type="entry name" value="OXIDOREDUCTASE-RELATED"/>
    <property type="match status" value="1"/>
</dbReference>
<proteinExistence type="predicted"/>
<protein>
    <submittedName>
        <fullName evidence="2">FAD-dependent monooxygenase</fullName>
    </submittedName>
</protein>
<keyword evidence="2" id="KW-0560">Oxidoreductase</keyword>
<dbReference type="RefSeq" id="WP_186956506.1">
    <property type="nucleotide sequence ID" value="NZ_JACOFX010000021.1"/>
</dbReference>
<dbReference type="GO" id="GO:0004497">
    <property type="term" value="F:monooxygenase activity"/>
    <property type="evidence" value="ECO:0007669"/>
    <property type="project" value="UniProtKB-KW"/>
</dbReference>
<dbReference type="SUPFAM" id="SSF51905">
    <property type="entry name" value="FAD/NAD(P)-binding domain"/>
    <property type="match status" value="1"/>
</dbReference>
<evidence type="ECO:0000313" key="2">
    <source>
        <dbReference type="EMBL" id="MBC3910917.1"/>
    </source>
</evidence>
<evidence type="ECO:0000313" key="3">
    <source>
        <dbReference type="Proteomes" id="UP000646911"/>
    </source>
</evidence>
<dbReference type="Proteomes" id="UP000646911">
    <property type="component" value="Unassembled WGS sequence"/>
</dbReference>
<dbReference type="InterPro" id="IPR036188">
    <property type="entry name" value="FAD/NAD-bd_sf"/>
</dbReference>
<feature type="domain" description="FAD-binding" evidence="1">
    <location>
        <begin position="6"/>
        <end position="327"/>
    </location>
</feature>
<reference evidence="2 3" key="1">
    <citation type="submission" date="2020-08" db="EMBL/GenBank/DDBJ databases">
        <title>Novel species isolated from subtropical streams in China.</title>
        <authorList>
            <person name="Lu H."/>
        </authorList>
    </citation>
    <scope>NUCLEOTIDE SEQUENCE [LARGE SCALE GENOMIC DNA]</scope>
    <source>
        <strain evidence="2 3">NL8W</strain>
    </source>
</reference>
<dbReference type="Gene3D" id="3.50.50.60">
    <property type="entry name" value="FAD/NAD(P)-binding domain"/>
    <property type="match status" value="1"/>
</dbReference>
<name>A0ABR6ZGP7_9BURK</name>
<comment type="caution">
    <text evidence="2">The sequence shown here is derived from an EMBL/GenBank/DDBJ whole genome shotgun (WGS) entry which is preliminary data.</text>
</comment>
<organism evidence="2 3">
    <name type="scientific">Undibacterium umbellatum</name>
    <dbReference type="NCBI Taxonomy" id="2762300"/>
    <lineage>
        <taxon>Bacteria</taxon>
        <taxon>Pseudomonadati</taxon>
        <taxon>Pseudomonadota</taxon>
        <taxon>Betaproteobacteria</taxon>
        <taxon>Burkholderiales</taxon>
        <taxon>Oxalobacteraceae</taxon>
        <taxon>Undibacterium</taxon>
    </lineage>
</organism>
<dbReference type="EMBL" id="JACOFX010000021">
    <property type="protein sequence ID" value="MBC3910917.1"/>
    <property type="molecule type" value="Genomic_DNA"/>
</dbReference>
<accession>A0ABR6ZGP7</accession>
<dbReference type="PANTHER" id="PTHR46865:SF2">
    <property type="entry name" value="MONOOXYGENASE"/>
    <property type="match status" value="1"/>
</dbReference>
<dbReference type="InterPro" id="IPR051704">
    <property type="entry name" value="FAD_aromatic-hydroxylase"/>
</dbReference>
<evidence type="ECO:0000259" key="1">
    <source>
        <dbReference type="Pfam" id="PF01494"/>
    </source>
</evidence>
<dbReference type="InterPro" id="IPR002938">
    <property type="entry name" value="FAD-bd"/>
</dbReference>
<dbReference type="Pfam" id="PF01494">
    <property type="entry name" value="FAD_binding_3"/>
    <property type="match status" value="1"/>
</dbReference>
<sequence>MSSKSILISGAGIGGLCAAWWLSRSGYAVTIVEQAATLRDEGYMLSVSGAGMRVMGEMGLLVQLRQAGLSMDRHLYLDVRGNTIMQFNHGKLMAQLDHQTVLRNDLANILHQSLNDTANLQLGTRISSLQQDEQGVDVRLSNGQAGRFDYVIGADGFRSTTRRLAFGPDTEFCQHLGMHAAAYWMDAGTQLEEDMVAIAEPRRMSMYYRLGSKGITALHIWKSDLDTAATQEARKDQLLAQFAGSHARVTDAITNLPATRSIYMDALMQVHMSEWSRGRVVLLGDAAHCLSLANGQGASMALAGACCLAQELAADSSPAALQRYQQRMSPGLHALQVRGRKAASLYLPDSAWSFRMRNWIMGAMPKSMLLNYFLKSAREEIHLADHIQLRQLSKQAA</sequence>